<evidence type="ECO:0000313" key="8">
    <source>
        <dbReference type="EnsemblMetazoa" id="LLOJ005282-PA"/>
    </source>
</evidence>
<keyword evidence="9" id="KW-1185">Reference proteome</keyword>
<keyword evidence="2 4" id="KW-0547">Nucleotide-binding</keyword>
<evidence type="ECO:0000256" key="4">
    <source>
        <dbReference type="PROSITE-ProRule" id="PRU10141"/>
    </source>
</evidence>
<accession>A0A1B0CKZ5</accession>
<dbReference type="Gene3D" id="1.10.510.10">
    <property type="entry name" value="Transferase(Phosphotransferase) domain 1"/>
    <property type="match status" value="1"/>
</dbReference>
<evidence type="ECO:0000256" key="5">
    <source>
        <dbReference type="RuleBase" id="RU000304"/>
    </source>
</evidence>
<dbReference type="SUPFAM" id="SSF56112">
    <property type="entry name" value="Protein kinase-like (PK-like)"/>
    <property type="match status" value="1"/>
</dbReference>
<dbReference type="AlphaFoldDB" id="A0A1B0CKZ5"/>
<dbReference type="Pfam" id="PF00069">
    <property type="entry name" value="Pkinase"/>
    <property type="match status" value="1"/>
</dbReference>
<proteinExistence type="inferred from homology"/>
<comment type="similarity">
    <text evidence="5">Belongs to the protein kinase superfamily.</text>
</comment>
<dbReference type="EC" id="2.7.11.1" evidence="1"/>
<keyword evidence="3 4" id="KW-0067">ATP-binding</keyword>
<feature type="compositionally biased region" description="Low complexity" evidence="6">
    <location>
        <begin position="377"/>
        <end position="390"/>
    </location>
</feature>
<keyword evidence="5" id="KW-0808">Transferase</keyword>
<keyword evidence="5" id="KW-0723">Serine/threonine-protein kinase</keyword>
<evidence type="ECO:0000259" key="7">
    <source>
        <dbReference type="PROSITE" id="PS50011"/>
    </source>
</evidence>
<evidence type="ECO:0000256" key="2">
    <source>
        <dbReference type="ARBA" id="ARBA00022741"/>
    </source>
</evidence>
<dbReference type="InterPro" id="IPR011009">
    <property type="entry name" value="Kinase-like_dom_sf"/>
</dbReference>
<dbReference type="InterPro" id="IPR008271">
    <property type="entry name" value="Ser/Thr_kinase_AS"/>
</dbReference>
<organism evidence="8 9">
    <name type="scientific">Lutzomyia longipalpis</name>
    <name type="common">Sand fly</name>
    <dbReference type="NCBI Taxonomy" id="7200"/>
    <lineage>
        <taxon>Eukaryota</taxon>
        <taxon>Metazoa</taxon>
        <taxon>Ecdysozoa</taxon>
        <taxon>Arthropoda</taxon>
        <taxon>Hexapoda</taxon>
        <taxon>Insecta</taxon>
        <taxon>Pterygota</taxon>
        <taxon>Neoptera</taxon>
        <taxon>Endopterygota</taxon>
        <taxon>Diptera</taxon>
        <taxon>Nematocera</taxon>
        <taxon>Psychodoidea</taxon>
        <taxon>Psychodidae</taxon>
        <taxon>Lutzomyia</taxon>
        <taxon>Lutzomyia</taxon>
    </lineage>
</organism>
<dbReference type="VEuPathDB" id="VectorBase:LLONM1_005714"/>
<name>A0A1B0CKZ5_LUTLO</name>
<keyword evidence="5" id="KW-0418">Kinase</keyword>
<dbReference type="VEuPathDB" id="VectorBase:LLOJ005282"/>
<dbReference type="PROSITE" id="PS00107">
    <property type="entry name" value="PROTEIN_KINASE_ATP"/>
    <property type="match status" value="1"/>
</dbReference>
<dbReference type="EMBL" id="AJWK01016803">
    <property type="status" value="NOT_ANNOTATED_CDS"/>
    <property type="molecule type" value="Genomic_DNA"/>
</dbReference>
<evidence type="ECO:0000256" key="3">
    <source>
        <dbReference type="ARBA" id="ARBA00022840"/>
    </source>
</evidence>
<dbReference type="InterPro" id="IPR000719">
    <property type="entry name" value="Prot_kinase_dom"/>
</dbReference>
<dbReference type="InterPro" id="IPR017441">
    <property type="entry name" value="Protein_kinase_ATP_BS"/>
</dbReference>
<dbReference type="PROSITE" id="PS00108">
    <property type="entry name" value="PROTEIN_KINASE_ST"/>
    <property type="match status" value="1"/>
</dbReference>
<dbReference type="PANTHER" id="PTHR11909">
    <property type="entry name" value="CASEIN KINASE-RELATED"/>
    <property type="match status" value="1"/>
</dbReference>
<reference evidence="8" key="1">
    <citation type="submission" date="2020-05" db="UniProtKB">
        <authorList>
            <consortium name="EnsemblMetazoa"/>
        </authorList>
    </citation>
    <scope>IDENTIFICATION</scope>
    <source>
        <strain evidence="8">Jacobina</strain>
    </source>
</reference>
<evidence type="ECO:0000256" key="1">
    <source>
        <dbReference type="ARBA" id="ARBA00012513"/>
    </source>
</evidence>
<dbReference type="PROSITE" id="PS50011">
    <property type="entry name" value="PROTEIN_KINASE_DOM"/>
    <property type="match status" value="1"/>
</dbReference>
<protein>
    <recommendedName>
        <fullName evidence="1">non-specific serine/threonine protein kinase</fullName>
        <ecNumber evidence="1">2.7.11.1</ecNumber>
    </recommendedName>
</protein>
<evidence type="ECO:0000256" key="6">
    <source>
        <dbReference type="SAM" id="MobiDB-lite"/>
    </source>
</evidence>
<dbReference type="SMART" id="SM00220">
    <property type="entry name" value="S_TKc"/>
    <property type="match status" value="1"/>
</dbReference>
<evidence type="ECO:0000313" key="9">
    <source>
        <dbReference type="Proteomes" id="UP000092461"/>
    </source>
</evidence>
<dbReference type="GO" id="GO:0004674">
    <property type="term" value="F:protein serine/threonine kinase activity"/>
    <property type="evidence" value="ECO:0007669"/>
    <property type="project" value="UniProtKB-KW"/>
</dbReference>
<dbReference type="GO" id="GO:0005524">
    <property type="term" value="F:ATP binding"/>
    <property type="evidence" value="ECO:0007669"/>
    <property type="project" value="UniProtKB-UniRule"/>
</dbReference>
<feature type="region of interest" description="Disordered" evidence="6">
    <location>
        <begin position="347"/>
        <end position="409"/>
    </location>
</feature>
<dbReference type="Proteomes" id="UP000092461">
    <property type="component" value="Unassembled WGS sequence"/>
</dbReference>
<feature type="binding site" evidence="4">
    <location>
        <position position="76"/>
    </location>
    <ligand>
        <name>ATP</name>
        <dbReference type="ChEBI" id="CHEBI:30616"/>
    </ligand>
</feature>
<sequence>MATKGKGKATAGRPRKKANGYAKSLKIPLGTILTDLEKKQWRIGPAIGSGGFGDIYSCCLADKAPRSTDDYQSVLKIEPHENGPLFVEMHFYLRNTKTADTFKKGRKLKSLGIPSLLGRGSHELDGEKHRFVVMPRYGSDVWKIFINNGRKMPLHTVYRLAIQMLDVLEYIHGTTYVHGDLKGANILLGFGKSGGSQAYLVDFGLATHYTTKEFKPDPKQMHNGTIEYTSRDAHLGVQTRRGDLEILGYNLIQWCASKLPWEAAEVLKVPAKVQEAKEKFMKDLDKSLKALFAGDLPRPLLEFMNHVKDLKHDEQPNYNKCREMFEKGLKEILDFAGSSSPLKKLKKEEINVARRSPKRRSDEEAESPVKRPRKRATTPSPKKSPSPRAAPKVEVKSPKPMTKAAKTKKRYKVNVELDISFDADVLVNVQRKPKATATRKSPRATVSTPKITSEEECIPATPDVSPRKKTSKSKAGKTLITIHEND</sequence>
<feature type="region of interest" description="Disordered" evidence="6">
    <location>
        <begin position="433"/>
        <end position="486"/>
    </location>
</feature>
<dbReference type="EnsemblMetazoa" id="LLOJ005282-RA">
    <property type="protein sequence ID" value="LLOJ005282-PA"/>
    <property type="gene ID" value="LLOJ005282"/>
</dbReference>
<dbReference type="InterPro" id="IPR050235">
    <property type="entry name" value="CK1_Ser-Thr_kinase"/>
</dbReference>
<feature type="domain" description="Protein kinase" evidence="7">
    <location>
        <begin position="41"/>
        <end position="333"/>
    </location>
</feature>